<organism evidence="1">
    <name type="scientific">bioreactor metagenome</name>
    <dbReference type="NCBI Taxonomy" id="1076179"/>
    <lineage>
        <taxon>unclassified sequences</taxon>
        <taxon>metagenomes</taxon>
        <taxon>ecological metagenomes</taxon>
    </lineage>
</organism>
<dbReference type="EMBL" id="VSSQ01030962">
    <property type="protein sequence ID" value="MPM81680.1"/>
    <property type="molecule type" value="Genomic_DNA"/>
</dbReference>
<evidence type="ECO:0000313" key="1">
    <source>
        <dbReference type="EMBL" id="MPM81680.1"/>
    </source>
</evidence>
<proteinExistence type="predicted"/>
<protein>
    <submittedName>
        <fullName evidence="1">Uncharacterized protein</fullName>
    </submittedName>
</protein>
<reference evidence="1" key="1">
    <citation type="submission" date="2019-08" db="EMBL/GenBank/DDBJ databases">
        <authorList>
            <person name="Kucharzyk K."/>
            <person name="Murdoch R.W."/>
            <person name="Higgins S."/>
            <person name="Loffler F."/>
        </authorList>
    </citation>
    <scope>NUCLEOTIDE SEQUENCE</scope>
</reference>
<gene>
    <name evidence="1" type="ORF">SDC9_128737</name>
</gene>
<dbReference type="AlphaFoldDB" id="A0A645CWY9"/>
<name>A0A645CWY9_9ZZZZ</name>
<sequence length="40" mass="4251">MTGIAKKKENSAAATVESPAIHPPIIVEAERDIPGIMARH</sequence>
<comment type="caution">
    <text evidence="1">The sequence shown here is derived from an EMBL/GenBank/DDBJ whole genome shotgun (WGS) entry which is preliminary data.</text>
</comment>
<accession>A0A645CWY9</accession>